<keyword evidence="3" id="KW-1185">Reference proteome</keyword>
<organism evidence="1 3">
    <name type="scientific">Anaerobacillus isosaccharinicus</name>
    <dbReference type="NCBI Taxonomy" id="1532552"/>
    <lineage>
        <taxon>Bacteria</taxon>
        <taxon>Bacillati</taxon>
        <taxon>Bacillota</taxon>
        <taxon>Bacilli</taxon>
        <taxon>Bacillales</taxon>
        <taxon>Bacillaceae</taxon>
        <taxon>Anaerobacillus</taxon>
    </lineage>
</organism>
<dbReference type="InterPro" id="IPR020255">
    <property type="entry name" value="CsgA"/>
</dbReference>
<reference evidence="1 3" key="1">
    <citation type="submission" date="2016-10" db="EMBL/GenBank/DDBJ databases">
        <title>Draft genome sequences of four alkaliphilic bacteria belonging to the Anaerobacillus genus.</title>
        <authorList>
            <person name="Bassil N.M."/>
            <person name="Lloyd J.R."/>
        </authorList>
    </citation>
    <scope>NUCLEOTIDE SEQUENCE [LARGE SCALE GENOMIC DNA]</scope>
    <source>
        <strain evidence="1 3">NB2006</strain>
    </source>
</reference>
<sequence>MDVTLGYLRESLSNYTEKYPSCQRIYNMLKENHYQNEGEFVNDLNEAEIAVLDLVLKNEINYAKKEQDEKRAHELSEVYELLF</sequence>
<dbReference type="RefSeq" id="WP_071319162.1">
    <property type="nucleotide sequence ID" value="NZ_CP063356.2"/>
</dbReference>
<proteinExistence type="predicted"/>
<reference evidence="2" key="4">
    <citation type="submission" date="2020-10" db="EMBL/GenBank/DDBJ databases">
        <authorList>
            <person name="Bassil N.M."/>
            <person name="Lloyd J.R."/>
        </authorList>
    </citation>
    <scope>NUCLEOTIDE SEQUENCE</scope>
    <source>
        <strain evidence="2">NB2006</strain>
    </source>
</reference>
<dbReference type="KEGG" id="aia:AWH56_020100"/>
<dbReference type="AlphaFoldDB" id="A0A1S2KZF5"/>
<dbReference type="Pfam" id="PF17334">
    <property type="entry name" value="CsgA"/>
    <property type="match status" value="1"/>
</dbReference>
<dbReference type="OrthoDB" id="2938007at2"/>
<name>A0A1S2KZF5_9BACI</name>
<reference evidence="2 3" key="3">
    <citation type="journal article" date="2019" name="Int. J. Syst. Evol. Microbiol.">
        <title>Anaerobacillus isosaccharinicus sp. nov., an alkaliphilic bacterium which degrades isosaccharinic acid.</title>
        <authorList>
            <person name="Bassil N.M."/>
            <person name="Lloyd J.R."/>
        </authorList>
    </citation>
    <scope>NUCLEOTIDE SEQUENCE [LARGE SCALE GENOMIC DNA]</scope>
    <source>
        <strain evidence="2 3">NB2006</strain>
    </source>
</reference>
<dbReference type="Proteomes" id="UP000180175">
    <property type="component" value="Chromosome"/>
</dbReference>
<evidence type="ECO:0000313" key="2">
    <source>
        <dbReference type="EMBL" id="QOY34993.1"/>
    </source>
</evidence>
<reference evidence="2 3" key="2">
    <citation type="journal article" date="2017" name="Genome Announc.">
        <title>Draft Genome Sequences of Four Alkaliphilic Bacteria Belonging to the Anaerobacillus Genus.</title>
        <authorList>
            <person name="Bassil N.M."/>
            <person name="Lloyd J.R."/>
        </authorList>
    </citation>
    <scope>NUCLEOTIDE SEQUENCE [LARGE SCALE GENOMIC DNA]</scope>
    <source>
        <strain evidence="2 3">NB2006</strain>
    </source>
</reference>
<evidence type="ECO:0000313" key="1">
    <source>
        <dbReference type="EMBL" id="OIJ04745.1"/>
    </source>
</evidence>
<gene>
    <name evidence="2" type="ORF">AWH56_020100</name>
    <name evidence="1" type="ORF">AWH56_22500</name>
</gene>
<accession>A0A1S2KZF5</accession>
<dbReference type="EMBL" id="CP063356">
    <property type="protein sequence ID" value="QOY34993.1"/>
    <property type="molecule type" value="Genomic_DNA"/>
</dbReference>
<dbReference type="EMBL" id="LQXD01000197">
    <property type="protein sequence ID" value="OIJ04745.1"/>
    <property type="molecule type" value="Genomic_DNA"/>
</dbReference>
<protein>
    <submittedName>
        <fullName evidence="2">Sigma-G-dependent sporulation-specific acid-soluble spore protein CsgA</fullName>
    </submittedName>
    <submittedName>
        <fullName evidence="1">Sporulation protein</fullName>
    </submittedName>
</protein>
<evidence type="ECO:0000313" key="3">
    <source>
        <dbReference type="Proteomes" id="UP000180175"/>
    </source>
</evidence>